<evidence type="ECO:0000313" key="2">
    <source>
        <dbReference type="EMBL" id="BDT62122.1"/>
    </source>
</evidence>
<keyword evidence="1" id="KW-1133">Transmembrane helix</keyword>
<protein>
    <submittedName>
        <fullName evidence="2">Wsv011-like protein</fullName>
    </submittedName>
</protein>
<feature type="transmembrane region" description="Helical" evidence="1">
    <location>
        <begin position="971"/>
        <end position="987"/>
    </location>
</feature>
<reference evidence="2" key="1">
    <citation type="submission" date="2022-10" db="EMBL/GenBank/DDBJ databases">
        <title>Genome sequences of endogenous nimaviruses in decapod crustaceans.</title>
        <authorList>
            <person name="Kawato S."/>
            <person name="Nozaki R."/>
            <person name="Kondo H."/>
            <person name="Hirono I."/>
        </authorList>
    </citation>
    <scope>NUCLEOTIDE SEQUENCE</scope>
    <source>
        <strain evidence="2">Lva-Nima_1</strain>
    </source>
</reference>
<keyword evidence="1" id="KW-0472">Membrane</keyword>
<keyword evidence="1" id="KW-0812">Transmembrane</keyword>
<name>A0A9C7CCU9_9VIRU</name>
<sequence length="1037" mass="117239">MTTLSELLRIRFDHEIGKRLSDDINDDVDYNHLLEQYRNTITLGKNENKLVQHIDRSKLLWNPKHIKNFISLGNEKNMTEYITALLSTTSLQSLQISITLNVVKEKLKILRDGLIESTFNDIKKTPHFLFINKELKERIQKRRSSLKDLVMKEYGNNNNEHRSLILQHMLNIHKLSEFDNSTDLEYSLKLGEISSCQSPRADEHHSNYLSQMLKMVYSHCGIGTKEMGRSSIKMRTNIVYKILRQLYDISEEITTIDWGINNDNNHVLDRLTPINSNNNDNIRDDLKKKESNISVADAHLLYGEPEVVLAYAKLLQLRHPNDKKYNHNFTPLFNPHSDFYKLVPNEIPASEDNICIYNNFISDVVFGYRWKEHIFFKNAPKLQQGSLFNMMKHLQDIENVTLNDKRSPVLYSIKSMCDDVLKKIQSCLYSIYTDVAPSMCTTASNKDILLLGSIMCNLFLFKLIDLVHISRCNITNRSIYSVTIDSPYYASSHPNNQLSDKNNNVDSLDKKIYITEDMAKVLELSLSGERRGNNKGTRICIFFDVDSSSPISMVSFSPHSGDDREEKKSNDKMAKFSIGEFRGLTADIIDSVSSAVRRYHTSAEAVVADIKEERQILRKTGATHTFEKELTKSIERLDIDALNMRRGGKDAVEILDKDGKTITSTISALRKNETSMTSFLDELGVKASETVNEPCALEIAETYPDCRINRIEKEAKTLEGKLPPEEIDYLNSIENDSRFHDEDFLKESLKKSKTANIVSDSIAKKLSNGVVDITGRFGKVLIYGGVTYAAIAVLTSSTIHSSRGAHYNVIARYSPSGVKSYKILKYSCEDKSSGNGQSIEHPFETHISQYIATNISSLEKGAYVENPNTKWQSKTKGYAPICCQDDVNFHGPCGGWAVFSDTSVLGALVSEQELPKGASLTCDSGLSVVGAMSDMMIASATDVSKKIIDGVIDVSTETGDRLIMKIVQSPFFIVGLPLIIAGVHGIERCDVKYFIVLFLILFLVLLLARFLIIKYFSKGNEMKDKQDDSNHYMSQSQ</sequence>
<feature type="transmembrane region" description="Helical" evidence="1">
    <location>
        <begin position="993"/>
        <end position="1016"/>
    </location>
</feature>
<proteinExistence type="predicted"/>
<organism evidence="2">
    <name type="scientific">Litopenaeus vannamei majanivirus Nimav-1_LVa</name>
    <dbReference type="NCBI Taxonomy" id="2984273"/>
    <lineage>
        <taxon>Viruses</taxon>
        <taxon>Viruses incertae sedis</taxon>
        <taxon>Naldaviricetes</taxon>
        <taxon>Nimaviridae</taxon>
    </lineage>
</organism>
<dbReference type="EMBL" id="LC738872">
    <property type="protein sequence ID" value="BDT62122.1"/>
    <property type="molecule type" value="Genomic_DNA"/>
</dbReference>
<evidence type="ECO:0000256" key="1">
    <source>
        <dbReference type="SAM" id="Phobius"/>
    </source>
</evidence>
<accession>A0A9C7CCU9</accession>